<gene>
    <name evidence="2" type="ORF">Aco04nite_23830</name>
</gene>
<proteinExistence type="predicted"/>
<dbReference type="SUPFAM" id="SSF56281">
    <property type="entry name" value="Metallo-hydrolase/oxidoreductase"/>
    <property type="match status" value="1"/>
</dbReference>
<sequence>MSFDVTWGHGGKGDPAIQIHHYDERTVILRQSRAVNYEAPFLVLLIGDERALLLDTGATAHPELFPLRETIDNLLPDGYELIVAHSHPHGDHVAADGQFAGRPRTTVVGHGVDDVRAYFGFGPDWPAGTVSLDLGGRVLEIAGSPGHHAAAISVFDPRTGLLLTGDTVLPGRLYVADAQAFVATLDRLVEVAETRGVTHVLGCHVEMRTRPGRDYPIGAPRQPDERAPQMTVDQLRAVRDAAHAVQGRRGVHRFDDFLIYNEPRRIDKFRLIGRGLVHQAFSRIATTRAGAA</sequence>
<dbReference type="Proteomes" id="UP000680865">
    <property type="component" value="Unassembled WGS sequence"/>
</dbReference>
<evidence type="ECO:0000259" key="1">
    <source>
        <dbReference type="SMART" id="SM00849"/>
    </source>
</evidence>
<accession>A0A919VLY8</accession>
<dbReference type="EMBL" id="BOQP01000008">
    <property type="protein sequence ID" value="GIM71109.1"/>
    <property type="molecule type" value="Genomic_DNA"/>
</dbReference>
<evidence type="ECO:0000313" key="3">
    <source>
        <dbReference type="Proteomes" id="UP000680865"/>
    </source>
</evidence>
<reference evidence="2" key="1">
    <citation type="submission" date="2021-03" db="EMBL/GenBank/DDBJ databases">
        <title>Whole genome shotgun sequence of Actinoplanes consettensis NBRC 14913.</title>
        <authorList>
            <person name="Komaki H."/>
            <person name="Tamura T."/>
        </authorList>
    </citation>
    <scope>NUCLEOTIDE SEQUENCE</scope>
    <source>
        <strain evidence="2">NBRC 14913</strain>
    </source>
</reference>
<dbReference type="InterPro" id="IPR001279">
    <property type="entry name" value="Metallo-B-lactamas"/>
</dbReference>
<dbReference type="AlphaFoldDB" id="A0A919VLY8"/>
<feature type="domain" description="Metallo-beta-lactamase" evidence="1">
    <location>
        <begin position="39"/>
        <end position="204"/>
    </location>
</feature>
<dbReference type="RefSeq" id="WP_212997234.1">
    <property type="nucleotide sequence ID" value="NZ_BAAATW010000003.1"/>
</dbReference>
<dbReference type="InterPro" id="IPR036866">
    <property type="entry name" value="RibonucZ/Hydroxyglut_hydro"/>
</dbReference>
<protein>
    <recommendedName>
        <fullName evidence="1">Metallo-beta-lactamase domain-containing protein</fullName>
    </recommendedName>
</protein>
<dbReference type="Pfam" id="PF00753">
    <property type="entry name" value="Lactamase_B"/>
    <property type="match status" value="1"/>
</dbReference>
<evidence type="ECO:0000313" key="2">
    <source>
        <dbReference type="EMBL" id="GIM71109.1"/>
    </source>
</evidence>
<comment type="caution">
    <text evidence="2">The sequence shown here is derived from an EMBL/GenBank/DDBJ whole genome shotgun (WGS) entry which is preliminary data.</text>
</comment>
<keyword evidence="3" id="KW-1185">Reference proteome</keyword>
<name>A0A919VLY8_9ACTN</name>
<organism evidence="2 3">
    <name type="scientific">Winogradskya consettensis</name>
    <dbReference type="NCBI Taxonomy" id="113560"/>
    <lineage>
        <taxon>Bacteria</taxon>
        <taxon>Bacillati</taxon>
        <taxon>Actinomycetota</taxon>
        <taxon>Actinomycetes</taxon>
        <taxon>Micromonosporales</taxon>
        <taxon>Micromonosporaceae</taxon>
        <taxon>Winogradskya</taxon>
    </lineage>
</organism>
<dbReference type="Gene3D" id="3.60.15.10">
    <property type="entry name" value="Ribonuclease Z/Hydroxyacylglutathione hydrolase-like"/>
    <property type="match status" value="1"/>
</dbReference>
<dbReference type="SMART" id="SM00849">
    <property type="entry name" value="Lactamase_B"/>
    <property type="match status" value="1"/>
</dbReference>